<dbReference type="PROSITE" id="PS00211">
    <property type="entry name" value="ABC_TRANSPORTER_1"/>
    <property type="match status" value="1"/>
</dbReference>
<comment type="caution">
    <text evidence="5">The sequence shown here is derived from an EMBL/GenBank/DDBJ whole genome shotgun (WGS) entry which is preliminary data.</text>
</comment>
<accession>A0A0M2Q3A9</accession>
<name>A0A0M2Q3A9_PROHO</name>
<dbReference type="eggNOG" id="COG0396">
    <property type="taxonomic scope" value="Bacteria"/>
</dbReference>
<evidence type="ECO:0000259" key="4">
    <source>
        <dbReference type="PROSITE" id="PS50893"/>
    </source>
</evidence>
<evidence type="ECO:0000313" key="5">
    <source>
        <dbReference type="EMBL" id="KKJ01072.1"/>
    </source>
</evidence>
<dbReference type="GO" id="GO:0005524">
    <property type="term" value="F:ATP binding"/>
    <property type="evidence" value="ECO:0007669"/>
    <property type="project" value="UniProtKB-KW"/>
</dbReference>
<sequence length="276" mass="30314">MINANAETIISVKDLTARVDDVPILKGVNLDIKAGEIHAIMGRNGSGKSTLSKVLAGHPAYEVTGGSVVFQGQDLLELAADIRAQKGIFLAFQYPLEIPGVTNLDFLRVSYNSRQKAKGLEELDVFDFDDLIQDKLDIVKMDPSFLTRSVNEGFSGGEKKRNEILQMALLEPTLAILDETDSGLDIDALRIVADGVNQLTNPTNAVLMITHYQRLLSYIQPDFIHVMHAGQIIRTGGKELALELEEKGYDWIDDLVLDTNPETNPETNPAKVEVAV</sequence>
<dbReference type="SUPFAM" id="SSF52540">
    <property type="entry name" value="P-loop containing nucleoside triphosphate hydrolases"/>
    <property type="match status" value="1"/>
</dbReference>
<organism evidence="5 6">
    <name type="scientific">Prochlorothrix hollandica PCC 9006 = CALU 1027</name>
    <dbReference type="NCBI Taxonomy" id="317619"/>
    <lineage>
        <taxon>Bacteria</taxon>
        <taxon>Bacillati</taxon>
        <taxon>Cyanobacteriota</taxon>
        <taxon>Cyanophyceae</taxon>
        <taxon>Prochlorotrichales</taxon>
        <taxon>Prochlorotrichaceae</taxon>
        <taxon>Prochlorothrix</taxon>
    </lineage>
</organism>
<dbReference type="InterPro" id="IPR010230">
    <property type="entry name" value="FeS-cluster_ATPase_SufC"/>
</dbReference>
<dbReference type="OrthoDB" id="9806149at2"/>
<reference evidence="5" key="1">
    <citation type="submission" date="2012-04" db="EMBL/GenBank/DDBJ databases">
        <authorList>
            <person name="Borisov I.G."/>
            <person name="Ivanikova N.V."/>
            <person name="Pinevich A.V."/>
        </authorList>
    </citation>
    <scope>NUCLEOTIDE SEQUENCE</scope>
    <source>
        <strain evidence="5">CALU 1027</strain>
    </source>
</reference>
<dbReference type="InterPro" id="IPR017871">
    <property type="entry name" value="ABC_transporter-like_CS"/>
</dbReference>
<evidence type="ECO:0000313" key="6">
    <source>
        <dbReference type="Proteomes" id="UP000034681"/>
    </source>
</evidence>
<dbReference type="SMART" id="SM00382">
    <property type="entry name" value="AAA"/>
    <property type="match status" value="1"/>
</dbReference>
<keyword evidence="3 5" id="KW-0067">ATP-binding</keyword>
<keyword evidence="2" id="KW-0547">Nucleotide-binding</keyword>
<evidence type="ECO:0000256" key="2">
    <source>
        <dbReference type="ARBA" id="ARBA00022741"/>
    </source>
</evidence>
<dbReference type="PANTHER" id="PTHR43204:SF1">
    <property type="entry name" value="ABC TRANSPORTER I FAMILY MEMBER 6, CHLOROPLASTIC"/>
    <property type="match status" value="1"/>
</dbReference>
<dbReference type="PROSITE" id="PS50893">
    <property type="entry name" value="ABC_TRANSPORTER_2"/>
    <property type="match status" value="1"/>
</dbReference>
<dbReference type="STRING" id="317619.GCA_000332315_03434"/>
<dbReference type="Proteomes" id="UP000034681">
    <property type="component" value="Unassembled WGS sequence"/>
</dbReference>
<dbReference type="GO" id="GO:0016887">
    <property type="term" value="F:ATP hydrolysis activity"/>
    <property type="evidence" value="ECO:0007669"/>
    <property type="project" value="InterPro"/>
</dbReference>
<protein>
    <submittedName>
        <fullName evidence="5">ABC transporter ATP-binding protein</fullName>
    </submittedName>
</protein>
<dbReference type="Gene3D" id="3.40.50.300">
    <property type="entry name" value="P-loop containing nucleotide triphosphate hydrolases"/>
    <property type="match status" value="1"/>
</dbReference>
<dbReference type="InterPro" id="IPR003593">
    <property type="entry name" value="AAA+_ATPase"/>
</dbReference>
<dbReference type="InterPro" id="IPR027417">
    <property type="entry name" value="P-loop_NTPase"/>
</dbReference>
<dbReference type="EMBL" id="AJTX02000002">
    <property type="protein sequence ID" value="KKJ01072.1"/>
    <property type="molecule type" value="Genomic_DNA"/>
</dbReference>
<dbReference type="CDD" id="cd03217">
    <property type="entry name" value="ABC_FeS_Assembly"/>
    <property type="match status" value="1"/>
</dbReference>
<dbReference type="Pfam" id="PF00005">
    <property type="entry name" value="ABC_tran"/>
    <property type="match status" value="1"/>
</dbReference>
<keyword evidence="6" id="KW-1185">Reference proteome</keyword>
<proteinExistence type="inferred from homology"/>
<feature type="domain" description="ABC transporter" evidence="4">
    <location>
        <begin position="10"/>
        <end position="254"/>
    </location>
</feature>
<dbReference type="PANTHER" id="PTHR43204">
    <property type="entry name" value="ABC TRANSPORTER I FAMILY MEMBER 6, CHLOROPLASTIC"/>
    <property type="match status" value="1"/>
</dbReference>
<dbReference type="InterPro" id="IPR003439">
    <property type="entry name" value="ABC_transporter-like_ATP-bd"/>
</dbReference>
<dbReference type="RefSeq" id="WP_016924044.1">
    <property type="nucleotide sequence ID" value="NZ_KB235941.1"/>
</dbReference>
<evidence type="ECO:0000256" key="3">
    <source>
        <dbReference type="ARBA" id="ARBA00022840"/>
    </source>
</evidence>
<dbReference type="NCBIfam" id="TIGR01978">
    <property type="entry name" value="sufC"/>
    <property type="match status" value="1"/>
</dbReference>
<comment type="similarity">
    <text evidence="1">Belongs to the ABC transporter superfamily. Ycf16 family.</text>
</comment>
<gene>
    <name evidence="5" type="ORF">PROH_01315</name>
</gene>
<evidence type="ECO:0000256" key="1">
    <source>
        <dbReference type="ARBA" id="ARBA00006216"/>
    </source>
</evidence>
<dbReference type="AlphaFoldDB" id="A0A0M2Q3A9"/>